<feature type="coiled-coil region" evidence="1">
    <location>
        <begin position="669"/>
        <end position="752"/>
    </location>
</feature>
<comment type="caution">
    <text evidence="2">The sequence shown here is derived from an EMBL/GenBank/DDBJ whole genome shotgun (WGS) entry which is preliminary data.</text>
</comment>
<evidence type="ECO:0000313" key="2">
    <source>
        <dbReference type="EMBL" id="KUJ55609.1"/>
    </source>
</evidence>
<evidence type="ECO:0000313" key="3">
    <source>
        <dbReference type="Proteomes" id="UP000054388"/>
    </source>
</evidence>
<keyword evidence="1" id="KW-0175">Coiled coil</keyword>
<dbReference type="Gene3D" id="3.40.1140.10">
    <property type="match status" value="1"/>
</dbReference>
<dbReference type="AlphaFoldDB" id="A0A101CG64"/>
<dbReference type="Proteomes" id="UP000054388">
    <property type="component" value="Unassembled WGS sequence"/>
</dbReference>
<protein>
    <recommendedName>
        <fullName evidence="4">MukB N-terminal domain-containing protein</fullName>
    </recommendedName>
</protein>
<sequence>MQNNYPRIYSLSTIGIKQHFNADYLFHPYRTDFSGDSGSGKSMIADMIQLILVGSGEFKSATDANKDRDVKGMLSASAGKSSARGYVFLNVELSPKKYIVIGTYIESTSNAAEMFIIQNGYDWEELTPLNMPIFTKDLIINDKVDTLNNLFEKIDFARIKSFKRRNYHQILYNNEILSLDLTKDETLKTYANILRSFSRGKGFKTESENLKKFLFGDDEQNIIMEKYREEVGNISNDFHEHKRYHEEIDLINKKQSSLKNVLDKSKIYKSTYSEFLFKQYNYWNTLKRKTVIEKQKAVEELENKKVELKFVENQIKKSKIKDLEELLDKKKVMANLAYKDSYKEEIESKHFNIKQSKTSVETVDNWLKLNNNQLDKVKEWYEFQTKENENKRNLLGFINYLKNNNLLDDFDISIWLNDFEKASENFPIEIEKLEKEIIELESLSKFSDLNNPESLVRWATENLNFPISHTIESILIYFQKYGKAKPSEQNANRYVPFPEELFENIDSKVKDKNDNHGFWLDLDGVYEYIAYSPNQLLNVDSVEFLIKPLSEIKEGVGKKLNALIKEKSNKEKYKEILFKFNNLQENIDLYKRKEELISFNIEESLDISESKFEQFIRLYLDKDNILNQFNLIQKEYVDFLSKKTVIEECNKRIQKLETDLFGNKENIDIEFVEKQIALENKELAIQENDLQELINKFVFDETLLQEKYLSNQSILNCKYELEKECREISDNIQQQENTISISNQELTETEQTFEQLFKHQPEYDENVEEFSNPENGGLNSLKNKADSTKFNYEFAVKKILEEMNLPYDESISIGKLANLMLPTVFTSLAVNEDLISSNIADRLDKLTQDIQEIGSRKIEILGSIFNEVYKVYTNYLTKVNEIDSYLKKKNKIITGGNRASLTSKKSIYYPDSWLGNFRKQLNTQINNTGLFSELREEIDINKMMIKAFQQLGGSTKVEPEDLMNPKSYFDLEFDLKLDNDEINSGSNGQTYAANALLCLARLSLIEEKGRKGLKIMPIDEAEGLGSNYDMLHELAKKEQYQILTMAIETAGEITDDGQYIYIMNENNMASIDTYVPPLGIFANEVFEDIDEYINTRPDDE</sequence>
<feature type="coiled-coil region" evidence="1">
    <location>
        <begin position="294"/>
        <end position="321"/>
    </location>
</feature>
<organism evidence="2 3">
    <name type="scientific">Chryseobacterium aquaticum subsp. greenlandense</name>
    <dbReference type="NCBI Taxonomy" id="345663"/>
    <lineage>
        <taxon>Bacteria</taxon>
        <taxon>Pseudomonadati</taxon>
        <taxon>Bacteroidota</taxon>
        <taxon>Flavobacteriia</taxon>
        <taxon>Flavobacteriales</taxon>
        <taxon>Weeksellaceae</taxon>
        <taxon>Chryseobacterium group</taxon>
        <taxon>Chryseobacterium</taxon>
    </lineage>
</organism>
<gene>
    <name evidence="2" type="ORF">AR686_12415</name>
</gene>
<evidence type="ECO:0000256" key="1">
    <source>
        <dbReference type="SAM" id="Coils"/>
    </source>
</evidence>
<dbReference type="RefSeq" id="WP_059137106.1">
    <property type="nucleotide sequence ID" value="NZ_LMAI01000006.1"/>
</dbReference>
<reference evidence="2 3" key="1">
    <citation type="submission" date="2015-10" db="EMBL/GenBank/DDBJ databases">
        <title>Genome sequence of Chryseobacterium greenlandense.</title>
        <authorList>
            <person name="Newman J."/>
            <person name="Fischer K."/>
            <person name="Miller J."/>
        </authorList>
    </citation>
    <scope>NUCLEOTIDE SEQUENCE [LARGE SCALE GENOMIC DNA]</scope>
    <source>
        <strain evidence="2 3">UMB34</strain>
    </source>
</reference>
<proteinExistence type="predicted"/>
<accession>A0A101CG64</accession>
<name>A0A101CG64_9FLAO</name>
<dbReference type="EMBL" id="LMAI01000006">
    <property type="protein sequence ID" value="KUJ55609.1"/>
    <property type="molecule type" value="Genomic_DNA"/>
</dbReference>
<evidence type="ECO:0008006" key="4">
    <source>
        <dbReference type="Google" id="ProtNLM"/>
    </source>
</evidence>